<gene>
    <name evidence="3" type="ORF">PQG83_18610</name>
</gene>
<dbReference type="AlphaFoldDB" id="A0AA96GG45"/>
<dbReference type="InterPro" id="IPR052181">
    <property type="entry name" value="5hmC_binding"/>
</dbReference>
<dbReference type="KEGG" id="nneo:PQG83_18610"/>
<evidence type="ECO:0000259" key="2">
    <source>
        <dbReference type="Pfam" id="PF01878"/>
    </source>
</evidence>
<dbReference type="InterPro" id="IPR047197">
    <property type="entry name" value="THYN1-like_EVE"/>
</dbReference>
<accession>A0AA96GG45</accession>
<dbReference type="RefSeq" id="WP_312744248.1">
    <property type="nucleotide sequence ID" value="NZ_CP116968.1"/>
</dbReference>
<evidence type="ECO:0000256" key="1">
    <source>
        <dbReference type="ARBA" id="ARBA00022553"/>
    </source>
</evidence>
<organism evidence="3 4">
    <name type="scientific">Candidatus Nitrospira neomarina</name>
    <dbReference type="NCBI Taxonomy" id="3020899"/>
    <lineage>
        <taxon>Bacteria</taxon>
        <taxon>Pseudomonadati</taxon>
        <taxon>Nitrospirota</taxon>
        <taxon>Nitrospiria</taxon>
        <taxon>Nitrospirales</taxon>
        <taxon>Nitrospiraceae</taxon>
        <taxon>Nitrospira</taxon>
    </lineage>
</organism>
<keyword evidence="4" id="KW-1185">Reference proteome</keyword>
<reference evidence="3 4" key="1">
    <citation type="submission" date="2023-01" db="EMBL/GenBank/DDBJ databases">
        <title>Cultivation and genomic characterization of new, ubiquitous marine nitrite-oxidizing bacteria from the Nitrospirales.</title>
        <authorList>
            <person name="Mueller A.J."/>
            <person name="Daebeler A."/>
            <person name="Herbold C.W."/>
            <person name="Kirkegaard R.H."/>
            <person name="Daims H."/>
        </authorList>
    </citation>
    <scope>NUCLEOTIDE SEQUENCE [LARGE SCALE GENOMIC DNA]</scope>
    <source>
        <strain evidence="3 4">DK</strain>
    </source>
</reference>
<dbReference type="PANTHER" id="PTHR14087:SF7">
    <property type="entry name" value="THYMOCYTE NUCLEAR PROTEIN 1"/>
    <property type="match status" value="1"/>
</dbReference>
<dbReference type="Gene3D" id="3.10.590.10">
    <property type="entry name" value="ph1033 like domains"/>
    <property type="match status" value="1"/>
</dbReference>
<evidence type="ECO:0000313" key="4">
    <source>
        <dbReference type="Proteomes" id="UP001302494"/>
    </source>
</evidence>
<dbReference type="FunFam" id="3.10.590.10:FF:000003">
    <property type="entry name" value="Thymocyte nuclear protein 1"/>
    <property type="match status" value="1"/>
</dbReference>
<dbReference type="SUPFAM" id="SSF88697">
    <property type="entry name" value="PUA domain-like"/>
    <property type="match status" value="1"/>
</dbReference>
<protein>
    <submittedName>
        <fullName evidence="3">EVE domain-containing protein</fullName>
    </submittedName>
</protein>
<dbReference type="InterPro" id="IPR002740">
    <property type="entry name" value="EVE_domain"/>
</dbReference>
<dbReference type="Pfam" id="PF01878">
    <property type="entry name" value="EVE"/>
    <property type="match status" value="1"/>
</dbReference>
<name>A0AA96GG45_9BACT</name>
<dbReference type="CDD" id="cd21133">
    <property type="entry name" value="EVE"/>
    <property type="match status" value="1"/>
</dbReference>
<feature type="domain" description="EVE" evidence="2">
    <location>
        <begin position="3"/>
        <end position="150"/>
    </location>
</feature>
<proteinExistence type="predicted"/>
<dbReference type="Proteomes" id="UP001302494">
    <property type="component" value="Chromosome"/>
</dbReference>
<sequence length="163" mass="18947">MVQYWLFKSEPTTFSIDDLVHSPRKTTCWEGVRNYQARNFLKSMNVGDLGFFYHSNTDPPAIVGIVKVVKAAYPDSFAFDSRSRYFDPRSAPDSPRWFLVDVQFVEKFPQALHLDQLRAVKGLEKMELLRKGSRLSIQPVRPDEWQRVLDFAQHNTKHSSVPK</sequence>
<dbReference type="EMBL" id="CP116968">
    <property type="protein sequence ID" value="WNM61734.1"/>
    <property type="molecule type" value="Genomic_DNA"/>
</dbReference>
<evidence type="ECO:0000313" key="3">
    <source>
        <dbReference type="EMBL" id="WNM61734.1"/>
    </source>
</evidence>
<dbReference type="InterPro" id="IPR015947">
    <property type="entry name" value="PUA-like_sf"/>
</dbReference>
<keyword evidence="1" id="KW-0597">Phosphoprotein</keyword>
<dbReference type="PANTHER" id="PTHR14087">
    <property type="entry name" value="THYMOCYTE NUCLEAR PROTEIN 1"/>
    <property type="match status" value="1"/>
</dbReference>